<sequence>MISMKKILTLGLIFFFTLTSYGQDLDSLFADSVKLQQELIRQKKMANLGYQFRLFQEPQRDLDSIYQFQNTDSGWVSSTLMDWSKLDSIYAQLTDFDPHLEYKIYEDPTDQQGLENYLQTLLLTGDFIPGLEEEGSKIDLILEASKDAFQPLEKYKLRILADYKLFWVSVIVLFFLGTASLMIASMMIFKTKRNKREQLKKEYDEMIIGPLTSLLFEKELDEIKELKTEDLLEIFPPKLFQKPLFKAVMIDRIIGLNKKMKGDFKDKLKAFYKVAGLTEITRKNLKSSRWDLITTGLVQVNEMDLFELLTEVKKHTNSSNFHVRSQSGATLLNLAPTSNLDFLRDQKYPLSDWQQMNYLRILKFVHSSKSLELDKLFHSNNQSVRLFGIKLVRMLGRLDLLPGLKELSQRATDEEKIELLETYETIGAHMEVDFINQCIYSKNQEVQLAAVKVAGELGDENSLNIIINLFAENPHFELKKALLRSIYQLNPETFERYTKDQIADDIQRLRAHILDPLLSHV</sequence>
<keyword evidence="1" id="KW-0812">Transmembrane</keyword>
<dbReference type="SUPFAM" id="SSF48371">
    <property type="entry name" value="ARM repeat"/>
    <property type="match status" value="1"/>
</dbReference>
<protein>
    <recommendedName>
        <fullName evidence="4">HEAT repeat-containing protein</fullName>
    </recommendedName>
</protein>
<dbReference type="STRING" id="686796.SAMN04488104_10069"/>
<evidence type="ECO:0000313" key="2">
    <source>
        <dbReference type="EMBL" id="SDC78823.1"/>
    </source>
</evidence>
<feature type="transmembrane region" description="Helical" evidence="1">
    <location>
        <begin position="165"/>
        <end position="189"/>
    </location>
</feature>
<dbReference type="AlphaFoldDB" id="A0A1G6PFA7"/>
<dbReference type="EMBL" id="FNAC01000006">
    <property type="protein sequence ID" value="SDC78823.1"/>
    <property type="molecule type" value="Genomic_DNA"/>
</dbReference>
<evidence type="ECO:0008006" key="4">
    <source>
        <dbReference type="Google" id="ProtNLM"/>
    </source>
</evidence>
<gene>
    <name evidence="2" type="ORF">SAMN04488104_10069</name>
</gene>
<reference evidence="3" key="1">
    <citation type="submission" date="2016-10" db="EMBL/GenBank/DDBJ databases">
        <authorList>
            <person name="Varghese N."/>
            <person name="Submissions S."/>
        </authorList>
    </citation>
    <scope>NUCLEOTIDE SEQUENCE [LARGE SCALE GENOMIC DNA]</scope>
    <source>
        <strain evidence="3">DSM 23095</strain>
    </source>
</reference>
<evidence type="ECO:0000256" key="1">
    <source>
        <dbReference type="SAM" id="Phobius"/>
    </source>
</evidence>
<dbReference type="Proteomes" id="UP000199060">
    <property type="component" value="Unassembled WGS sequence"/>
</dbReference>
<accession>A0A1G6PFA7</accession>
<keyword evidence="1" id="KW-1133">Transmembrane helix</keyword>
<organism evidence="2 3">
    <name type="scientific">Algoriphagus faecimaris</name>
    <dbReference type="NCBI Taxonomy" id="686796"/>
    <lineage>
        <taxon>Bacteria</taxon>
        <taxon>Pseudomonadati</taxon>
        <taxon>Bacteroidota</taxon>
        <taxon>Cytophagia</taxon>
        <taxon>Cytophagales</taxon>
        <taxon>Cyclobacteriaceae</taxon>
        <taxon>Algoriphagus</taxon>
    </lineage>
</organism>
<dbReference type="InterPro" id="IPR016024">
    <property type="entry name" value="ARM-type_fold"/>
</dbReference>
<name>A0A1G6PFA7_9BACT</name>
<dbReference type="InterPro" id="IPR011989">
    <property type="entry name" value="ARM-like"/>
</dbReference>
<keyword evidence="1" id="KW-0472">Membrane</keyword>
<dbReference type="Gene3D" id="1.25.10.10">
    <property type="entry name" value="Leucine-rich Repeat Variant"/>
    <property type="match status" value="1"/>
</dbReference>
<keyword evidence="3" id="KW-1185">Reference proteome</keyword>
<proteinExistence type="predicted"/>
<evidence type="ECO:0000313" key="3">
    <source>
        <dbReference type="Proteomes" id="UP000199060"/>
    </source>
</evidence>